<dbReference type="GO" id="GO:0006508">
    <property type="term" value="P:proteolysis"/>
    <property type="evidence" value="ECO:0007669"/>
    <property type="project" value="InterPro"/>
</dbReference>
<protein>
    <recommendedName>
        <fullName evidence="3">Peptidase A2 domain-containing protein</fullName>
    </recommendedName>
</protein>
<dbReference type="SUPFAM" id="SSF50630">
    <property type="entry name" value="Acid proteases"/>
    <property type="match status" value="1"/>
</dbReference>
<reference evidence="5" key="1">
    <citation type="journal article" date="2016" name="Nature">
        <title>Genome evolution in the allotetraploid frog Xenopus laevis.</title>
        <authorList>
            <person name="Session A.M."/>
            <person name="Uno Y."/>
            <person name="Kwon T."/>
            <person name="Chapman J.A."/>
            <person name="Toyoda A."/>
            <person name="Takahashi S."/>
            <person name="Fukui A."/>
            <person name="Hikosaka A."/>
            <person name="Suzuki A."/>
            <person name="Kondo M."/>
            <person name="van Heeringen S.J."/>
            <person name="Quigley I."/>
            <person name="Heinz S."/>
            <person name="Ogino H."/>
            <person name="Ochi H."/>
            <person name="Hellsten U."/>
            <person name="Lyons J.B."/>
            <person name="Simakov O."/>
            <person name="Putnam N."/>
            <person name="Stites J."/>
            <person name="Kuroki Y."/>
            <person name="Tanaka T."/>
            <person name="Michiue T."/>
            <person name="Watanabe M."/>
            <person name="Bogdanovic O."/>
            <person name="Lister R."/>
            <person name="Georgiou G."/>
            <person name="Paranjpe S.S."/>
            <person name="van Kruijsbergen I."/>
            <person name="Shu S."/>
            <person name="Carlson J."/>
            <person name="Kinoshita T."/>
            <person name="Ohta Y."/>
            <person name="Mawaribuchi S."/>
            <person name="Jenkins J."/>
            <person name="Grimwood J."/>
            <person name="Schmutz J."/>
            <person name="Mitros T."/>
            <person name="Mozaffari S.V."/>
            <person name="Suzuki Y."/>
            <person name="Haramoto Y."/>
            <person name="Yamamoto T.S."/>
            <person name="Takagi C."/>
            <person name="Heald R."/>
            <person name="Miller K."/>
            <person name="Haudenschild C."/>
            <person name="Kitzman J."/>
            <person name="Nakayama T."/>
            <person name="Izutsu Y."/>
            <person name="Robert J."/>
            <person name="Fortriede J."/>
            <person name="Burns K."/>
            <person name="Lotay V."/>
            <person name="Karimi K."/>
            <person name="Yasuoka Y."/>
            <person name="Dichmann D.S."/>
            <person name="Flajnik M.F."/>
            <person name="Houston D.W."/>
            <person name="Shendure J."/>
            <person name="DuPasquier L."/>
            <person name="Vize P.D."/>
            <person name="Zorn A.M."/>
            <person name="Ito M."/>
            <person name="Marcotte E.M."/>
            <person name="Wallingford J.B."/>
            <person name="Ito Y."/>
            <person name="Asashima M."/>
            <person name="Ueno N."/>
            <person name="Matsuda Y."/>
            <person name="Veenstra G.J."/>
            <person name="Fujiyama A."/>
            <person name="Harland R.M."/>
            <person name="Taira M."/>
            <person name="Rokhsar D.S."/>
        </authorList>
    </citation>
    <scope>NUCLEOTIDE SEQUENCE [LARGE SCALE GENOMIC DNA]</scope>
    <source>
        <strain evidence="5">J</strain>
    </source>
</reference>
<evidence type="ECO:0000256" key="1">
    <source>
        <dbReference type="ARBA" id="ARBA00022801"/>
    </source>
</evidence>
<accession>A0A974DXW2</accession>
<feature type="compositionally biased region" description="Basic and acidic residues" evidence="2">
    <location>
        <begin position="300"/>
        <end position="310"/>
    </location>
</feature>
<dbReference type="PANTHER" id="PTHR46888">
    <property type="entry name" value="ZINC KNUCKLE DOMAINCONTAINING PROTEIN-RELATED"/>
    <property type="match status" value="1"/>
</dbReference>
<gene>
    <name evidence="4" type="ORF">XELAEV_18005987mg</name>
</gene>
<evidence type="ECO:0000256" key="2">
    <source>
        <dbReference type="SAM" id="MobiDB-lite"/>
    </source>
</evidence>
<dbReference type="InterPro" id="IPR001995">
    <property type="entry name" value="Peptidase_A2_cat"/>
</dbReference>
<dbReference type="AlphaFoldDB" id="A0A974DXW2"/>
<feature type="region of interest" description="Disordered" evidence="2">
    <location>
        <begin position="162"/>
        <end position="190"/>
    </location>
</feature>
<evidence type="ECO:0000313" key="4">
    <source>
        <dbReference type="EMBL" id="OCU00210.1"/>
    </source>
</evidence>
<keyword evidence="1" id="KW-0378">Hydrolase</keyword>
<evidence type="ECO:0000313" key="5">
    <source>
        <dbReference type="Proteomes" id="UP000694892"/>
    </source>
</evidence>
<dbReference type="Proteomes" id="UP000694892">
    <property type="component" value="Chromosome 1L"/>
</dbReference>
<feature type="region of interest" description="Disordered" evidence="2">
    <location>
        <begin position="282"/>
        <end position="319"/>
    </location>
</feature>
<proteinExistence type="predicted"/>
<dbReference type="GO" id="GO:0004190">
    <property type="term" value="F:aspartic-type endopeptidase activity"/>
    <property type="evidence" value="ECO:0007669"/>
    <property type="project" value="InterPro"/>
</dbReference>
<sequence>MGHVRTDCPQKKEPTSPGQPVVMLVSGKPENLHNHIQSVIVGDKVTQGLRDSGANFSLVRPEMINTGDIIPGKTLSIKGVGGSHPKVPVAKVFLDWGAGRGLWEVGVTNKIPVNVLLGNDLGYMVTAFVPYDQVSLGPAALECGHPPQQVIVKSTRQQSIWEGGLGGRSQSQPVPEPVLSQSRDKKGEGEEKFTLGVSLVQPCSIPAVRDFQRVILDPVPKLPETGESDGSGGPEIALMPEPVLRGGQVVSTKEERLTVPGVAPKSDSDKVVFPLVQGIKHEPSGLCQPKTKQVSGDQGGIKRDSADRGKMGSIPTSNQSSSWIYAYTSLKEQDFRPGR</sequence>
<dbReference type="InterPro" id="IPR021109">
    <property type="entry name" value="Peptidase_aspartic_dom_sf"/>
</dbReference>
<evidence type="ECO:0000259" key="3">
    <source>
        <dbReference type="PROSITE" id="PS50175"/>
    </source>
</evidence>
<feature type="domain" description="Peptidase A2" evidence="3">
    <location>
        <begin position="46"/>
        <end position="82"/>
    </location>
</feature>
<name>A0A974DXW2_XENLA</name>
<organism evidence="4 5">
    <name type="scientific">Xenopus laevis</name>
    <name type="common">African clawed frog</name>
    <dbReference type="NCBI Taxonomy" id="8355"/>
    <lineage>
        <taxon>Eukaryota</taxon>
        <taxon>Metazoa</taxon>
        <taxon>Chordata</taxon>
        <taxon>Craniata</taxon>
        <taxon>Vertebrata</taxon>
        <taxon>Euteleostomi</taxon>
        <taxon>Amphibia</taxon>
        <taxon>Batrachia</taxon>
        <taxon>Anura</taxon>
        <taxon>Pipoidea</taxon>
        <taxon>Pipidae</taxon>
        <taxon>Xenopodinae</taxon>
        <taxon>Xenopus</taxon>
        <taxon>Xenopus</taxon>
    </lineage>
</organism>
<dbReference type="EMBL" id="CM004466">
    <property type="protein sequence ID" value="OCU00210.1"/>
    <property type="molecule type" value="Genomic_DNA"/>
</dbReference>
<dbReference type="Gene3D" id="2.40.70.10">
    <property type="entry name" value="Acid Proteases"/>
    <property type="match status" value="1"/>
</dbReference>
<dbReference type="PROSITE" id="PS50175">
    <property type="entry name" value="ASP_PROT_RETROV"/>
    <property type="match status" value="1"/>
</dbReference>
<dbReference type="OMA" id="SSWIYAY"/>
<dbReference type="PANTHER" id="PTHR46888:SF14">
    <property type="entry name" value="71 KDA PROTEIN"/>
    <property type="match status" value="1"/>
</dbReference>